<accession>A0AAV5TM24</accession>
<gene>
    <name evidence="3" type="ORF">PENTCL1PPCAC_17546</name>
</gene>
<feature type="non-terminal residue" evidence="3">
    <location>
        <position position="79"/>
    </location>
</feature>
<feature type="chain" id="PRO_5043360810" evidence="2">
    <location>
        <begin position="31"/>
        <end position="79"/>
    </location>
</feature>
<reference evidence="3" key="1">
    <citation type="submission" date="2023-10" db="EMBL/GenBank/DDBJ databases">
        <title>Genome assembly of Pristionchus species.</title>
        <authorList>
            <person name="Yoshida K."/>
            <person name="Sommer R.J."/>
        </authorList>
    </citation>
    <scope>NUCLEOTIDE SEQUENCE</scope>
    <source>
        <strain evidence="3">RS0144</strain>
    </source>
</reference>
<organism evidence="3 4">
    <name type="scientific">Pristionchus entomophagus</name>
    <dbReference type="NCBI Taxonomy" id="358040"/>
    <lineage>
        <taxon>Eukaryota</taxon>
        <taxon>Metazoa</taxon>
        <taxon>Ecdysozoa</taxon>
        <taxon>Nematoda</taxon>
        <taxon>Chromadorea</taxon>
        <taxon>Rhabditida</taxon>
        <taxon>Rhabditina</taxon>
        <taxon>Diplogasteromorpha</taxon>
        <taxon>Diplogasteroidea</taxon>
        <taxon>Neodiplogasteridae</taxon>
        <taxon>Pristionchus</taxon>
    </lineage>
</organism>
<feature type="non-terminal residue" evidence="3">
    <location>
        <position position="1"/>
    </location>
</feature>
<feature type="region of interest" description="Disordered" evidence="1">
    <location>
        <begin position="52"/>
        <end position="79"/>
    </location>
</feature>
<dbReference type="Proteomes" id="UP001432027">
    <property type="component" value="Unassembled WGS sequence"/>
</dbReference>
<keyword evidence="2" id="KW-0732">Signal</keyword>
<name>A0AAV5TM24_9BILA</name>
<proteinExistence type="predicted"/>
<sequence length="79" mass="7984">SPTMGMHPSMMALTVAGIIYILWKAQGAEACMPGNLPGNSIHGLPTFTDAAAEKKPAAAATAAADEADTNEGGEGRGDR</sequence>
<comment type="caution">
    <text evidence="3">The sequence shown here is derived from an EMBL/GenBank/DDBJ whole genome shotgun (WGS) entry which is preliminary data.</text>
</comment>
<dbReference type="EMBL" id="BTSX01000004">
    <property type="protein sequence ID" value="GMS95371.1"/>
    <property type="molecule type" value="Genomic_DNA"/>
</dbReference>
<evidence type="ECO:0000256" key="1">
    <source>
        <dbReference type="SAM" id="MobiDB-lite"/>
    </source>
</evidence>
<protein>
    <submittedName>
        <fullName evidence="3">Uncharacterized protein</fullName>
    </submittedName>
</protein>
<feature type="signal peptide" evidence="2">
    <location>
        <begin position="1"/>
        <end position="30"/>
    </location>
</feature>
<evidence type="ECO:0000256" key="2">
    <source>
        <dbReference type="SAM" id="SignalP"/>
    </source>
</evidence>
<keyword evidence="4" id="KW-1185">Reference proteome</keyword>
<evidence type="ECO:0000313" key="3">
    <source>
        <dbReference type="EMBL" id="GMS95371.1"/>
    </source>
</evidence>
<evidence type="ECO:0000313" key="4">
    <source>
        <dbReference type="Proteomes" id="UP001432027"/>
    </source>
</evidence>
<dbReference type="AlphaFoldDB" id="A0AAV5TM24"/>